<dbReference type="GeneID" id="103462421"/>
<dbReference type="OMA" id="HNFWILE"/>
<accession>A0A3P9QI73</accession>
<proteinExistence type="predicted"/>
<dbReference type="Proteomes" id="UP000242638">
    <property type="component" value="Unassembled WGS sequence"/>
</dbReference>
<dbReference type="GeneTree" id="ENSGT00390000012336"/>
<dbReference type="GO" id="GO:0070197">
    <property type="term" value="P:meiotic attachment of telomere to nuclear envelope"/>
    <property type="evidence" value="ECO:0007669"/>
    <property type="project" value="TreeGrafter"/>
</dbReference>
<dbReference type="Bgee" id="ENSPREG00000022900">
    <property type="expression patterns" value="Expressed in head"/>
</dbReference>
<dbReference type="GO" id="GO:0005637">
    <property type="term" value="C:nuclear inner membrane"/>
    <property type="evidence" value="ECO:0007669"/>
    <property type="project" value="TreeGrafter"/>
</dbReference>
<sequence length="222" mass="25201">MFSSKTAWFSSSVPQDRLDFWMAEGGSIIDWRQADYLFSQDATCPDTLVIFESDDYISKKVTIFHSLFLSTCEKRQSVKSVSIGHYVLPPASVQDEVREVVGRLIWEHEDEETIVQEEETSFCLPDVPHSEQDARESISEESDMDSAEGESHLCDHFRSPVSCVVPGKRLNMQTDYSVPAEYISIETLQKYSGDLHDVHPGVFRCSKCKDCLCLGQKYAKAH</sequence>
<dbReference type="AlphaFoldDB" id="A0A3P9QI73"/>
<dbReference type="PANTHER" id="PTHR35345">
    <property type="entry name" value="TELOMERE REPEATS-BINDING BOUQUET FORMATION PROTEIN 2"/>
    <property type="match status" value="1"/>
</dbReference>
<dbReference type="InterPro" id="IPR028065">
    <property type="entry name" value="TERB2"/>
</dbReference>
<keyword evidence="2" id="KW-1185">Reference proteome</keyword>
<dbReference type="Ensembl" id="ENSPRET00000034184.1">
    <property type="protein sequence ID" value="ENSPREP00000033804.1"/>
    <property type="gene ID" value="ENSPREG00000022900.1"/>
</dbReference>
<reference evidence="1" key="2">
    <citation type="submission" date="2025-08" db="UniProtKB">
        <authorList>
            <consortium name="Ensembl"/>
        </authorList>
    </citation>
    <scope>IDENTIFICATION</scope>
    <source>
        <strain evidence="1">Guanapo</strain>
    </source>
</reference>
<reference evidence="2" key="1">
    <citation type="submission" date="2013-11" db="EMBL/GenBank/DDBJ databases">
        <title>The genomic landscape of the Guanapo guppy.</title>
        <authorList>
            <person name="Kuenstner A."/>
            <person name="Dreyer C."/>
        </authorList>
    </citation>
    <scope>NUCLEOTIDE SEQUENCE</scope>
    <source>
        <strain evidence="2">Guanapo</strain>
    </source>
</reference>
<dbReference type="OrthoDB" id="5278943at2759"/>
<dbReference type="GO" id="GO:0007129">
    <property type="term" value="P:homologous chromosome pairing at meiosis"/>
    <property type="evidence" value="ECO:0007669"/>
    <property type="project" value="TreeGrafter"/>
</dbReference>
<dbReference type="RefSeq" id="XP_008403425.1">
    <property type="nucleotide sequence ID" value="XM_008405203.1"/>
</dbReference>
<dbReference type="KEGG" id="pret:103462421"/>
<name>A0A3P9QI73_POERE</name>
<protein>
    <submittedName>
        <fullName evidence="1">Telomere repeat binding bouquet formation protein 2</fullName>
    </submittedName>
</protein>
<evidence type="ECO:0000313" key="2">
    <source>
        <dbReference type="Proteomes" id="UP000242638"/>
    </source>
</evidence>
<organism evidence="1 2">
    <name type="scientific">Poecilia reticulata</name>
    <name type="common">Guppy</name>
    <name type="synonym">Acanthophacelus reticulatus</name>
    <dbReference type="NCBI Taxonomy" id="8081"/>
    <lineage>
        <taxon>Eukaryota</taxon>
        <taxon>Metazoa</taxon>
        <taxon>Chordata</taxon>
        <taxon>Craniata</taxon>
        <taxon>Vertebrata</taxon>
        <taxon>Euteleostomi</taxon>
        <taxon>Actinopterygii</taxon>
        <taxon>Neopterygii</taxon>
        <taxon>Teleostei</taxon>
        <taxon>Neoteleostei</taxon>
        <taxon>Acanthomorphata</taxon>
        <taxon>Ovalentaria</taxon>
        <taxon>Atherinomorphae</taxon>
        <taxon>Cyprinodontiformes</taxon>
        <taxon>Poeciliidae</taxon>
        <taxon>Poeciliinae</taxon>
        <taxon>Poecilia</taxon>
    </lineage>
</organism>
<reference evidence="1" key="3">
    <citation type="submission" date="2025-09" db="UniProtKB">
        <authorList>
            <consortium name="Ensembl"/>
        </authorList>
    </citation>
    <scope>IDENTIFICATION</scope>
    <source>
        <strain evidence="1">Guanapo</strain>
    </source>
</reference>
<evidence type="ECO:0000313" key="1">
    <source>
        <dbReference type="Ensembl" id="ENSPREP00000033804.1"/>
    </source>
</evidence>
<dbReference type="CTD" id="145645"/>
<dbReference type="PANTHER" id="PTHR35345:SF1">
    <property type="entry name" value="TELOMERE REPEATS-BINDING BOUQUET FORMATION PROTEIN 2"/>
    <property type="match status" value="1"/>
</dbReference>
<dbReference type="STRING" id="8081.ENSPREP00000033804"/>
<dbReference type="Pfam" id="PF15101">
    <property type="entry name" value="TERB2"/>
    <property type="match status" value="1"/>
</dbReference>